<protein>
    <submittedName>
        <fullName evidence="2">Unnamed protein product</fullName>
    </submittedName>
</protein>
<dbReference type="SUPFAM" id="SSF54373">
    <property type="entry name" value="FAD-linked reductases, C-terminal domain"/>
    <property type="match status" value="1"/>
</dbReference>
<dbReference type="PANTHER" id="PTHR10742:SF410">
    <property type="entry name" value="LYSINE-SPECIFIC HISTONE DEMETHYLASE 2"/>
    <property type="match status" value="1"/>
</dbReference>
<organism evidence="2 3">
    <name type="scientific">Ambrosiozyma monospora</name>
    <name type="common">Yeast</name>
    <name type="synonym">Endomycopsis monosporus</name>
    <dbReference type="NCBI Taxonomy" id="43982"/>
    <lineage>
        <taxon>Eukaryota</taxon>
        <taxon>Fungi</taxon>
        <taxon>Dikarya</taxon>
        <taxon>Ascomycota</taxon>
        <taxon>Saccharomycotina</taxon>
        <taxon>Pichiomycetes</taxon>
        <taxon>Pichiales</taxon>
        <taxon>Pichiaceae</taxon>
        <taxon>Ambrosiozyma</taxon>
    </lineage>
</organism>
<reference evidence="2" key="1">
    <citation type="submission" date="2023-04" db="EMBL/GenBank/DDBJ databases">
        <title>Ambrosiozyma monospora NBRC 1965.</title>
        <authorList>
            <person name="Ichikawa N."/>
            <person name="Sato H."/>
            <person name="Tonouchi N."/>
        </authorList>
    </citation>
    <scope>NUCLEOTIDE SEQUENCE</scope>
    <source>
        <strain evidence="2">NBRC 1965</strain>
    </source>
</reference>
<keyword evidence="3" id="KW-1185">Reference proteome</keyword>
<evidence type="ECO:0000313" key="3">
    <source>
        <dbReference type="Proteomes" id="UP001165063"/>
    </source>
</evidence>
<evidence type="ECO:0000259" key="1">
    <source>
        <dbReference type="Pfam" id="PF01593"/>
    </source>
</evidence>
<proteinExistence type="predicted"/>
<evidence type="ECO:0000313" key="2">
    <source>
        <dbReference type="EMBL" id="GMG20251.1"/>
    </source>
</evidence>
<dbReference type="Pfam" id="PF01593">
    <property type="entry name" value="Amino_oxidase"/>
    <property type="match status" value="2"/>
</dbReference>
<sequence length="487" mass="52927">MSNIQNTTVIIIGAGIAGIKAATTLHQAGIKTLILEARDRIGGRILTYQPKNSKYKYDLGACWFHSTSSNPVFAKSVELGQIDYVFDDKPVLFVGPDGALSDEEVGSLGPVVGQIKSFASAKKQVDDVSLKQAVAEYLFANDKSLSDQQKKYAPSLVRFLEIPNGCSWEGVSARLADPGAGNGRDAFVKSGYSDVLKQELDGSKYPVEENILTGKVVTKVKTLEDGSIEVFTDDNSIYKSEFAIVTIPQAVLKISGSDDETISKEKGAIKFEPSLPTKILDGFKKTHMTSLSKVIFEFDKSFWPDVEKFIIVPKPDESLKLLSTKTTKPNFKTQEHNKPPESNAKLDPFDYPYLIANLQSLRNIPALMVLAPAPATQLLETKGGEFAWNFLKPIIANLSNLKIDELPKEGPKVTVTTNWTNDAFSRGSISGNAPGDNLVNDGLIDGVGNLRFAGEAYCYEGHGNAHGAYLSGLKEAEFIAGKLGHKL</sequence>
<gene>
    <name evidence="2" type="ORF">Amon01_000109000</name>
</gene>
<dbReference type="AlphaFoldDB" id="A0A9W6YSK5"/>
<dbReference type="InterPro" id="IPR050281">
    <property type="entry name" value="Flavin_monoamine_oxidase"/>
</dbReference>
<accession>A0A9W6YSK5</accession>
<dbReference type="EMBL" id="BSXU01000322">
    <property type="protein sequence ID" value="GMG20251.1"/>
    <property type="molecule type" value="Genomic_DNA"/>
</dbReference>
<dbReference type="GO" id="GO:0016491">
    <property type="term" value="F:oxidoreductase activity"/>
    <property type="evidence" value="ECO:0007669"/>
    <property type="project" value="InterPro"/>
</dbReference>
<dbReference type="OrthoDB" id="5046242at2759"/>
<dbReference type="Gene3D" id="3.50.50.60">
    <property type="entry name" value="FAD/NAD(P)-binding domain"/>
    <property type="match status" value="1"/>
</dbReference>
<dbReference type="SUPFAM" id="SSF51905">
    <property type="entry name" value="FAD/NAD(P)-binding domain"/>
    <property type="match status" value="1"/>
</dbReference>
<dbReference type="InterPro" id="IPR002937">
    <property type="entry name" value="Amino_oxidase"/>
</dbReference>
<dbReference type="Proteomes" id="UP001165063">
    <property type="component" value="Unassembled WGS sequence"/>
</dbReference>
<dbReference type="InterPro" id="IPR036188">
    <property type="entry name" value="FAD/NAD-bd_sf"/>
</dbReference>
<comment type="caution">
    <text evidence="2">The sequence shown here is derived from an EMBL/GenBank/DDBJ whole genome shotgun (WGS) entry which is preliminary data.</text>
</comment>
<dbReference type="Gene3D" id="3.90.660.10">
    <property type="match status" value="1"/>
</dbReference>
<name>A0A9W6YSK5_AMBMO</name>
<dbReference type="PANTHER" id="PTHR10742">
    <property type="entry name" value="FLAVIN MONOAMINE OXIDASE"/>
    <property type="match status" value="1"/>
</dbReference>
<feature type="domain" description="Amine oxidase" evidence="1">
    <location>
        <begin position="16"/>
        <end position="86"/>
    </location>
</feature>
<feature type="domain" description="Amine oxidase" evidence="1">
    <location>
        <begin position="187"/>
        <end position="477"/>
    </location>
</feature>